<reference evidence="3 4" key="1">
    <citation type="submission" date="2018-01" db="EMBL/GenBank/DDBJ databases">
        <authorList>
            <person name="Gaut B.S."/>
            <person name="Morton B.R."/>
            <person name="Clegg M.T."/>
            <person name="Duvall M.R."/>
        </authorList>
    </citation>
    <scope>NUCLEOTIDE SEQUENCE [LARGE SCALE GENOMIC DNA]</scope>
    <source>
        <strain evidence="3 4">HR-AV</strain>
    </source>
</reference>
<feature type="transmembrane region" description="Helical" evidence="1">
    <location>
        <begin position="99"/>
        <end position="118"/>
    </location>
</feature>
<evidence type="ECO:0000259" key="2">
    <source>
        <dbReference type="Pfam" id="PF07885"/>
    </source>
</evidence>
<feature type="transmembrane region" description="Helical" evidence="1">
    <location>
        <begin position="70"/>
        <end position="87"/>
    </location>
</feature>
<keyword evidence="1" id="KW-1133">Transmembrane helix</keyword>
<protein>
    <recommendedName>
        <fullName evidence="2">Potassium channel domain-containing protein</fullName>
    </recommendedName>
</protein>
<keyword evidence="4" id="KW-1185">Reference proteome</keyword>
<keyword evidence="1" id="KW-0812">Transmembrane</keyword>
<proteinExistence type="predicted"/>
<feature type="transmembrane region" description="Helical" evidence="1">
    <location>
        <begin position="130"/>
        <end position="153"/>
    </location>
</feature>
<name>A0A2S5A6N8_9SPHI</name>
<evidence type="ECO:0000313" key="4">
    <source>
        <dbReference type="Proteomes" id="UP000236893"/>
    </source>
</evidence>
<dbReference type="SUPFAM" id="SSF81324">
    <property type="entry name" value="Voltage-gated potassium channels"/>
    <property type="match status" value="1"/>
</dbReference>
<evidence type="ECO:0000313" key="3">
    <source>
        <dbReference type="EMBL" id="POY37957.1"/>
    </source>
</evidence>
<dbReference type="AlphaFoldDB" id="A0A2S5A6N8"/>
<dbReference type="RefSeq" id="WP_103788088.1">
    <property type="nucleotide sequence ID" value="NZ_PQVF01000003.1"/>
</dbReference>
<dbReference type="EMBL" id="PQVF01000003">
    <property type="protein sequence ID" value="POY37957.1"/>
    <property type="molecule type" value="Genomic_DNA"/>
</dbReference>
<feature type="transmembrane region" description="Helical" evidence="1">
    <location>
        <begin position="47"/>
        <end position="63"/>
    </location>
</feature>
<comment type="caution">
    <text evidence="3">The sequence shown here is derived from an EMBL/GenBank/DDBJ whole genome shotgun (WGS) entry which is preliminary data.</text>
</comment>
<dbReference type="OrthoDB" id="9799090at2"/>
<keyword evidence="1" id="KW-0472">Membrane</keyword>
<dbReference type="InterPro" id="IPR013099">
    <property type="entry name" value="K_chnl_dom"/>
</dbReference>
<dbReference type="Proteomes" id="UP000236893">
    <property type="component" value="Unassembled WGS sequence"/>
</dbReference>
<sequence>MRKFFFRMVDFWSHDRSFSVVLVLLCIVIFLLSPLKSIGVPYADTLLELFLTVLLISGVFAVSERRAVRYPAVIIGVFSFVIKWLNTLNYDQDLTRLDLLLSMVYFTGLLIVILKRVLGEGKISVNRIEGAISAYLIIAILFSFSFRIVYSYIPNAFLLHFSTEHLWVEDIAGHFTYFSFVTLTTTGYGDITPLHPFARSLAMLEGLIGQLYPAVLIARLVSMEIEARKGK</sequence>
<gene>
    <name evidence="3" type="ORF">C3K47_05385</name>
</gene>
<organism evidence="3 4">
    <name type="scientific">Solitalea longa</name>
    <dbReference type="NCBI Taxonomy" id="2079460"/>
    <lineage>
        <taxon>Bacteria</taxon>
        <taxon>Pseudomonadati</taxon>
        <taxon>Bacteroidota</taxon>
        <taxon>Sphingobacteriia</taxon>
        <taxon>Sphingobacteriales</taxon>
        <taxon>Sphingobacteriaceae</taxon>
        <taxon>Solitalea</taxon>
    </lineage>
</organism>
<evidence type="ECO:0000256" key="1">
    <source>
        <dbReference type="SAM" id="Phobius"/>
    </source>
</evidence>
<feature type="domain" description="Potassium channel" evidence="2">
    <location>
        <begin position="153"/>
        <end position="223"/>
    </location>
</feature>
<dbReference type="Gene3D" id="1.10.287.70">
    <property type="match status" value="1"/>
</dbReference>
<feature type="transmembrane region" description="Helical" evidence="1">
    <location>
        <begin position="201"/>
        <end position="221"/>
    </location>
</feature>
<dbReference type="Pfam" id="PF07885">
    <property type="entry name" value="Ion_trans_2"/>
    <property type="match status" value="1"/>
</dbReference>
<accession>A0A2S5A6N8</accession>